<dbReference type="InterPro" id="IPR036249">
    <property type="entry name" value="Thioredoxin-like_sf"/>
</dbReference>
<keyword evidence="3" id="KW-1185">Reference proteome</keyword>
<proteinExistence type="predicted"/>
<dbReference type="Pfam" id="PF00085">
    <property type="entry name" value="Thioredoxin"/>
    <property type="match status" value="1"/>
</dbReference>
<comment type="caution">
    <text evidence="2">The sequence shown here is derived from an EMBL/GenBank/DDBJ whole genome shotgun (WGS) entry which is preliminary data.</text>
</comment>
<name>A0A6N8IWP2_9BURK</name>
<gene>
    <name evidence="2" type="ORF">GON04_13175</name>
</gene>
<accession>A0A6N8IWP2</accession>
<dbReference type="SUPFAM" id="SSF52833">
    <property type="entry name" value="Thioredoxin-like"/>
    <property type="match status" value="1"/>
</dbReference>
<dbReference type="Gene3D" id="3.40.30.10">
    <property type="entry name" value="Glutaredoxin"/>
    <property type="match status" value="1"/>
</dbReference>
<reference evidence="2 3" key="1">
    <citation type="submission" date="2019-12" db="EMBL/GenBank/DDBJ databases">
        <authorList>
            <person name="Huq M.A."/>
        </authorList>
    </citation>
    <scope>NUCLEOTIDE SEQUENCE [LARGE SCALE GENOMIC DNA]</scope>
    <source>
        <strain evidence="2 3">MAH-25</strain>
    </source>
</reference>
<dbReference type="CDD" id="cd02947">
    <property type="entry name" value="TRX_family"/>
    <property type="match status" value="1"/>
</dbReference>
<feature type="domain" description="Thioredoxin" evidence="1">
    <location>
        <begin position="15"/>
        <end position="76"/>
    </location>
</feature>
<organism evidence="2 3">
    <name type="scientific">Ramlibacter pinisoli</name>
    <dbReference type="NCBI Taxonomy" id="2682844"/>
    <lineage>
        <taxon>Bacteria</taxon>
        <taxon>Pseudomonadati</taxon>
        <taxon>Pseudomonadota</taxon>
        <taxon>Betaproteobacteria</taxon>
        <taxon>Burkholderiales</taxon>
        <taxon>Comamonadaceae</taxon>
        <taxon>Ramlibacter</taxon>
    </lineage>
</organism>
<dbReference type="Proteomes" id="UP000469385">
    <property type="component" value="Unassembled WGS sequence"/>
</dbReference>
<evidence type="ECO:0000259" key="1">
    <source>
        <dbReference type="Pfam" id="PF00085"/>
    </source>
</evidence>
<dbReference type="RefSeq" id="WP_157398538.1">
    <property type="nucleotide sequence ID" value="NZ_WSEL01000006.1"/>
</dbReference>
<dbReference type="InterPro" id="IPR013766">
    <property type="entry name" value="Thioredoxin_domain"/>
</dbReference>
<dbReference type="AlphaFoldDB" id="A0A6N8IWP2"/>
<dbReference type="EMBL" id="WSEL01000006">
    <property type="protein sequence ID" value="MVQ30406.1"/>
    <property type="molecule type" value="Genomic_DNA"/>
</dbReference>
<evidence type="ECO:0000313" key="2">
    <source>
        <dbReference type="EMBL" id="MVQ30406.1"/>
    </source>
</evidence>
<evidence type="ECO:0000313" key="3">
    <source>
        <dbReference type="Proteomes" id="UP000469385"/>
    </source>
</evidence>
<protein>
    <submittedName>
        <fullName evidence="2">Thioredoxin</fullName>
    </submittedName>
</protein>
<sequence>MALPHAAATAPAPLRVICLCADWCGVCREWTGIFEELMARHPHVLFDWVDVEDEADAMGDVDIETFPTLLVAQGSRARFFGPVQPSAAHVTRLLESLLADPAQGRDAGPEAGALLDRLHASVLPKR</sequence>